<evidence type="ECO:0000313" key="2">
    <source>
        <dbReference type="Proteomes" id="UP001221142"/>
    </source>
</evidence>
<organism evidence="1 2">
    <name type="scientific">Roridomyces roridus</name>
    <dbReference type="NCBI Taxonomy" id="1738132"/>
    <lineage>
        <taxon>Eukaryota</taxon>
        <taxon>Fungi</taxon>
        <taxon>Dikarya</taxon>
        <taxon>Basidiomycota</taxon>
        <taxon>Agaricomycotina</taxon>
        <taxon>Agaricomycetes</taxon>
        <taxon>Agaricomycetidae</taxon>
        <taxon>Agaricales</taxon>
        <taxon>Marasmiineae</taxon>
        <taxon>Mycenaceae</taxon>
        <taxon>Roridomyces</taxon>
    </lineage>
</organism>
<protein>
    <submittedName>
        <fullName evidence="1">Uncharacterized protein</fullName>
    </submittedName>
</protein>
<name>A0AAD7C9N5_9AGAR</name>
<dbReference type="EMBL" id="JARKIF010000004">
    <property type="protein sequence ID" value="KAJ7641517.1"/>
    <property type="molecule type" value="Genomic_DNA"/>
</dbReference>
<reference evidence="1" key="1">
    <citation type="submission" date="2023-03" db="EMBL/GenBank/DDBJ databases">
        <title>Massive genome expansion in bonnet fungi (Mycena s.s.) driven by repeated elements and novel gene families across ecological guilds.</title>
        <authorList>
            <consortium name="Lawrence Berkeley National Laboratory"/>
            <person name="Harder C.B."/>
            <person name="Miyauchi S."/>
            <person name="Viragh M."/>
            <person name="Kuo A."/>
            <person name="Thoen E."/>
            <person name="Andreopoulos B."/>
            <person name="Lu D."/>
            <person name="Skrede I."/>
            <person name="Drula E."/>
            <person name="Henrissat B."/>
            <person name="Morin E."/>
            <person name="Kohler A."/>
            <person name="Barry K."/>
            <person name="LaButti K."/>
            <person name="Morin E."/>
            <person name="Salamov A."/>
            <person name="Lipzen A."/>
            <person name="Mereny Z."/>
            <person name="Hegedus B."/>
            <person name="Baldrian P."/>
            <person name="Stursova M."/>
            <person name="Weitz H."/>
            <person name="Taylor A."/>
            <person name="Grigoriev I.V."/>
            <person name="Nagy L.G."/>
            <person name="Martin F."/>
            <person name="Kauserud H."/>
        </authorList>
    </citation>
    <scope>NUCLEOTIDE SEQUENCE</scope>
    <source>
        <strain evidence="1">9284</strain>
    </source>
</reference>
<gene>
    <name evidence="1" type="ORF">FB45DRAFT_900396</name>
</gene>
<dbReference type="Proteomes" id="UP001221142">
    <property type="component" value="Unassembled WGS sequence"/>
</dbReference>
<comment type="caution">
    <text evidence="1">The sequence shown here is derived from an EMBL/GenBank/DDBJ whole genome shotgun (WGS) entry which is preliminary data.</text>
</comment>
<accession>A0AAD7C9N5</accession>
<dbReference type="AlphaFoldDB" id="A0AAD7C9N5"/>
<sequence length="345" mass="38697">MNRTSIRTLASAAARVRTRIVLDDLAKERRTDAVMNTHDWLGDDAQDTANRKLGTLNASKLQRTDFASLSNQRWPTVSFVPPNIQTPRLPSFPLRYAKKAGQALPFPEGTRGFLYYKKQLHLSPLAAGVRFRVTTGSHPSTFHDGHDLLLDGLPWQIPLHNIATVVGGSGYASLRNQLLRESLVDETQLERCKALTPNKKRLDHRLTVYTLNQPFTVDFSKTQFALIAGNSAVKVWQYAYTFADNRAQYRPLIRPYTGSALAQFERSTLPEHNSNSTLVMRIVTMLQEPECVVPGYDGYIPVPRAGELVHRPMGHGRGAQLGPWFCDTVQEDSDSASILRMLLDK</sequence>
<keyword evidence="2" id="KW-1185">Reference proteome</keyword>
<evidence type="ECO:0000313" key="1">
    <source>
        <dbReference type="EMBL" id="KAJ7641517.1"/>
    </source>
</evidence>
<proteinExistence type="predicted"/>